<comment type="similarity">
    <text evidence="1">Belongs to the p23/wos2 family.</text>
</comment>
<comment type="caution">
    <text evidence="2">The sequence shown here is derived from an EMBL/GenBank/DDBJ whole genome shotgun (WGS) entry which is preliminary data.</text>
</comment>
<evidence type="ECO:0000313" key="2">
    <source>
        <dbReference type="EMBL" id="KAK8512486.1"/>
    </source>
</evidence>
<comment type="function">
    <text evidence="1">Acts as a co-chaperone for HSP90.</text>
</comment>
<comment type="subcellular location">
    <subcellularLocation>
        <location evidence="1">Cytoplasm</location>
    </subcellularLocation>
    <subcellularLocation>
        <location evidence="1">Nucleus</location>
    </subcellularLocation>
</comment>
<keyword evidence="1" id="KW-0143">Chaperone</keyword>
<comment type="subunit">
    <text evidence="1">Interacts with HSP90 in an ATP-dependent manner.</text>
</comment>
<dbReference type="EMBL" id="JBBPBM010000072">
    <property type="protein sequence ID" value="KAK8512486.1"/>
    <property type="molecule type" value="Genomic_DNA"/>
</dbReference>
<organism evidence="2 3">
    <name type="scientific">Hibiscus sabdariffa</name>
    <name type="common">roselle</name>
    <dbReference type="NCBI Taxonomy" id="183260"/>
    <lineage>
        <taxon>Eukaryota</taxon>
        <taxon>Viridiplantae</taxon>
        <taxon>Streptophyta</taxon>
        <taxon>Embryophyta</taxon>
        <taxon>Tracheophyta</taxon>
        <taxon>Spermatophyta</taxon>
        <taxon>Magnoliopsida</taxon>
        <taxon>eudicotyledons</taxon>
        <taxon>Gunneridae</taxon>
        <taxon>Pentapetalae</taxon>
        <taxon>rosids</taxon>
        <taxon>malvids</taxon>
        <taxon>Malvales</taxon>
        <taxon>Malvaceae</taxon>
        <taxon>Malvoideae</taxon>
        <taxon>Hibiscus</taxon>
    </lineage>
</organism>
<dbReference type="InterPro" id="IPR008978">
    <property type="entry name" value="HSP20-like_chaperone"/>
</dbReference>
<proteinExistence type="inferred from homology"/>
<accession>A0ABR2BZH7</accession>
<protein>
    <recommendedName>
        <fullName evidence="1">Co-chaperone protein p23</fullName>
    </recommendedName>
</protein>
<dbReference type="Gene3D" id="2.60.40.790">
    <property type="match status" value="1"/>
</dbReference>
<gene>
    <name evidence="2" type="ORF">V6N12_075064</name>
</gene>
<evidence type="ECO:0000256" key="1">
    <source>
        <dbReference type="RuleBase" id="RU369032"/>
    </source>
</evidence>
<dbReference type="Proteomes" id="UP001472677">
    <property type="component" value="Unassembled WGS sequence"/>
</dbReference>
<dbReference type="PANTHER" id="PTHR22932:SF22">
    <property type="entry name" value="CO-CHAPERONE PROTEIN P23"/>
    <property type="match status" value="1"/>
</dbReference>
<evidence type="ECO:0000313" key="3">
    <source>
        <dbReference type="Proteomes" id="UP001472677"/>
    </source>
</evidence>
<dbReference type="SUPFAM" id="SSF49764">
    <property type="entry name" value="HSP20-like chaperones"/>
    <property type="match status" value="1"/>
</dbReference>
<dbReference type="PANTHER" id="PTHR22932">
    <property type="entry name" value="TELOMERASE-BINDING PROTEIN P23 HSP90 CO-CHAPERONE"/>
    <property type="match status" value="1"/>
</dbReference>
<sequence>MSRHPEVKWAQRADKVFISVQLSDSKDAKDNLEPEGVFSFTGTTGTGNTHYCMGMACPRHHCQSEVGQMGG</sequence>
<dbReference type="InterPro" id="IPR045250">
    <property type="entry name" value="p23-like"/>
</dbReference>
<keyword evidence="1" id="KW-0539">Nucleus</keyword>
<name>A0ABR2BZH7_9ROSI</name>
<keyword evidence="1" id="KW-0963">Cytoplasm</keyword>
<reference evidence="2 3" key="1">
    <citation type="journal article" date="2024" name="G3 (Bethesda)">
        <title>Genome assembly of Hibiscus sabdariffa L. provides insights into metabolisms of medicinal natural products.</title>
        <authorList>
            <person name="Kim T."/>
        </authorList>
    </citation>
    <scope>NUCLEOTIDE SEQUENCE [LARGE SCALE GENOMIC DNA]</scope>
    <source>
        <strain evidence="2">TK-2024</strain>
        <tissue evidence="2">Old leaves</tissue>
    </source>
</reference>
<keyword evidence="3" id="KW-1185">Reference proteome</keyword>